<dbReference type="Proteomes" id="UP001374584">
    <property type="component" value="Unassembled WGS sequence"/>
</dbReference>
<dbReference type="AlphaFoldDB" id="A0AAN9NQK6"/>
<feature type="region of interest" description="Disordered" evidence="1">
    <location>
        <begin position="60"/>
        <end position="84"/>
    </location>
</feature>
<sequence length="447" mass="48877">MVPSQNGKHQNINRSGDYVICGNTTTTSSAMNQVIEVEGGYNCLLGSDFVVRRHIMAEAEESSRHNNNNNEEAEPGGCGSTSKDEEVEGANINTNSNNNNNWLQLGIGLTSTKQDRDRTVPTTIGSGPVELDLLPLRRNFDQPPAFFPVAVSGRGGGGGPSFGGSSSLLFEHQTASPSSMSMSMASGPITSAFGHQEMMNWAFGPLLPPSMPIMPSSSSFTPLPPHPPPSSSSSSSQTCHSSLRPPLGSYFPTTFHHFPSSSGFDQYDVAGAGPSSDVTVRVVDPPRRPHSGIWFMLQASQNQAKEPFLPQIPKNYLRIKDGRMTVRLLLKYLVSKLRLESESEIIILYIPSIILIITSAYARVVHDFSDLRLICMKFTAYFDINIRSFGYDTIEITCRGQQLLPFLTLQHVRDSIWSGRDTTRALLSDSSTSSDHVMVLHYGRTTA</sequence>
<dbReference type="PANTHER" id="PTHR47290:SF4">
    <property type="entry name" value="RING FINGER PROTEIN"/>
    <property type="match status" value="1"/>
</dbReference>
<dbReference type="PANTHER" id="PTHR47290">
    <property type="entry name" value="RING FINGER PROTEIN"/>
    <property type="match status" value="1"/>
</dbReference>
<dbReference type="InterPro" id="IPR044171">
    <property type="entry name" value="LAX2-like"/>
</dbReference>
<organism evidence="2 3">
    <name type="scientific">Phaseolus coccineus</name>
    <name type="common">Scarlet runner bean</name>
    <name type="synonym">Phaseolus multiflorus</name>
    <dbReference type="NCBI Taxonomy" id="3886"/>
    <lineage>
        <taxon>Eukaryota</taxon>
        <taxon>Viridiplantae</taxon>
        <taxon>Streptophyta</taxon>
        <taxon>Embryophyta</taxon>
        <taxon>Tracheophyta</taxon>
        <taxon>Spermatophyta</taxon>
        <taxon>Magnoliopsida</taxon>
        <taxon>eudicotyledons</taxon>
        <taxon>Gunneridae</taxon>
        <taxon>Pentapetalae</taxon>
        <taxon>rosids</taxon>
        <taxon>fabids</taxon>
        <taxon>Fabales</taxon>
        <taxon>Fabaceae</taxon>
        <taxon>Papilionoideae</taxon>
        <taxon>50 kb inversion clade</taxon>
        <taxon>NPAAA clade</taxon>
        <taxon>indigoferoid/millettioid clade</taxon>
        <taxon>Phaseoleae</taxon>
        <taxon>Phaseolus</taxon>
    </lineage>
</organism>
<reference evidence="2 3" key="1">
    <citation type="submission" date="2024-01" db="EMBL/GenBank/DDBJ databases">
        <title>The genomes of 5 underutilized Papilionoideae crops provide insights into root nodulation and disease resistanc.</title>
        <authorList>
            <person name="Jiang F."/>
        </authorList>
    </citation>
    <scope>NUCLEOTIDE SEQUENCE [LARGE SCALE GENOMIC DNA]</scope>
    <source>
        <strain evidence="2">JINMINGXINNONG_FW02</strain>
        <tissue evidence="2">Leaves</tissue>
    </source>
</reference>
<dbReference type="EMBL" id="JAYMYR010000003">
    <property type="protein sequence ID" value="KAK7374754.1"/>
    <property type="molecule type" value="Genomic_DNA"/>
</dbReference>
<evidence type="ECO:0000256" key="1">
    <source>
        <dbReference type="SAM" id="MobiDB-lite"/>
    </source>
</evidence>
<gene>
    <name evidence="2" type="ORF">VNO80_08191</name>
</gene>
<evidence type="ECO:0000313" key="2">
    <source>
        <dbReference type="EMBL" id="KAK7374754.1"/>
    </source>
</evidence>
<proteinExistence type="predicted"/>
<protein>
    <submittedName>
        <fullName evidence="2">Uncharacterized protein</fullName>
    </submittedName>
</protein>
<comment type="caution">
    <text evidence="2">The sequence shown here is derived from an EMBL/GenBank/DDBJ whole genome shotgun (WGS) entry which is preliminary data.</text>
</comment>
<feature type="compositionally biased region" description="Low complexity" evidence="1">
    <location>
        <begin position="231"/>
        <end position="243"/>
    </location>
</feature>
<keyword evidence="3" id="KW-1185">Reference proteome</keyword>
<accession>A0AAN9NQK6</accession>
<name>A0AAN9NQK6_PHACN</name>
<feature type="region of interest" description="Disordered" evidence="1">
    <location>
        <begin position="217"/>
        <end position="243"/>
    </location>
</feature>
<evidence type="ECO:0000313" key="3">
    <source>
        <dbReference type="Proteomes" id="UP001374584"/>
    </source>
</evidence>